<dbReference type="EMBL" id="JAUDFV010000025">
    <property type="protein sequence ID" value="KAL2738811.1"/>
    <property type="molecule type" value="Genomic_DNA"/>
</dbReference>
<dbReference type="Proteomes" id="UP001607302">
    <property type="component" value="Unassembled WGS sequence"/>
</dbReference>
<dbReference type="AlphaFoldDB" id="A0ABD2C195"/>
<accession>A0ABD2C195</accession>
<name>A0ABD2C195_VESSQ</name>
<comment type="caution">
    <text evidence="1">The sequence shown here is derived from an EMBL/GenBank/DDBJ whole genome shotgun (WGS) entry which is preliminary data.</text>
</comment>
<protein>
    <submittedName>
        <fullName evidence="1">Uncharacterized protein</fullName>
    </submittedName>
</protein>
<reference evidence="1 2" key="1">
    <citation type="journal article" date="2024" name="Ann. Entomol. Soc. Am.">
        <title>Genomic analyses of the southern and eastern yellowjacket wasps (Hymenoptera: Vespidae) reveal evolutionary signatures of social life.</title>
        <authorList>
            <person name="Catto M.A."/>
            <person name="Caine P.B."/>
            <person name="Orr S.E."/>
            <person name="Hunt B.G."/>
            <person name="Goodisman M.A.D."/>
        </authorList>
    </citation>
    <scope>NUCLEOTIDE SEQUENCE [LARGE SCALE GENOMIC DNA]</scope>
    <source>
        <strain evidence="1">233</strain>
        <tissue evidence="1">Head and thorax</tissue>
    </source>
</reference>
<sequence>MEEFYVHKMSDRPYTMLESVHIKTALKNVTSTSIFLKLLILIRRYIDIGDTKGCDRKSVVSLSVRCRQAGDIDTTNAKFMMEPD</sequence>
<organism evidence="1 2">
    <name type="scientific">Vespula squamosa</name>
    <name type="common">Southern yellow jacket</name>
    <name type="synonym">Wasp</name>
    <dbReference type="NCBI Taxonomy" id="30214"/>
    <lineage>
        <taxon>Eukaryota</taxon>
        <taxon>Metazoa</taxon>
        <taxon>Ecdysozoa</taxon>
        <taxon>Arthropoda</taxon>
        <taxon>Hexapoda</taxon>
        <taxon>Insecta</taxon>
        <taxon>Pterygota</taxon>
        <taxon>Neoptera</taxon>
        <taxon>Endopterygota</taxon>
        <taxon>Hymenoptera</taxon>
        <taxon>Apocrita</taxon>
        <taxon>Aculeata</taxon>
        <taxon>Vespoidea</taxon>
        <taxon>Vespidae</taxon>
        <taxon>Vespinae</taxon>
        <taxon>Vespula</taxon>
    </lineage>
</organism>
<keyword evidence="2" id="KW-1185">Reference proteome</keyword>
<evidence type="ECO:0000313" key="1">
    <source>
        <dbReference type="EMBL" id="KAL2738811.1"/>
    </source>
</evidence>
<gene>
    <name evidence="1" type="ORF">V1478_001377</name>
</gene>
<evidence type="ECO:0000313" key="2">
    <source>
        <dbReference type="Proteomes" id="UP001607302"/>
    </source>
</evidence>
<proteinExistence type="predicted"/>